<keyword evidence="7" id="KW-1185">Reference proteome</keyword>
<evidence type="ECO:0000256" key="2">
    <source>
        <dbReference type="ARBA" id="ARBA00022598"/>
    </source>
</evidence>
<dbReference type="EMBL" id="JANFQF010000003">
    <property type="protein sequence ID" value="MCQ4118395.1"/>
    <property type="molecule type" value="Genomic_DNA"/>
</dbReference>
<evidence type="ECO:0000256" key="1">
    <source>
        <dbReference type="ARBA" id="ARBA00006432"/>
    </source>
</evidence>
<dbReference type="Gene3D" id="3.30.300.30">
    <property type="match status" value="1"/>
</dbReference>
<evidence type="ECO:0000256" key="3">
    <source>
        <dbReference type="ARBA" id="ARBA00022832"/>
    </source>
</evidence>
<dbReference type="SUPFAM" id="SSF56801">
    <property type="entry name" value="Acetyl-CoA synthetase-like"/>
    <property type="match status" value="1"/>
</dbReference>
<sequence>MAVRGNTVMLGYYNDDVATEAARIGEWFKTGDLGVIHPDGSVEIRDRARDIVISGGENIATVEVEHVLTSQPAVAEAAVIGVADAKWGEVPVAVVTATARRGRVHRRTHCLHTDPTRGIQDPQTRVLP</sequence>
<comment type="similarity">
    <text evidence="1">Belongs to the ATP-dependent AMP-binding enzyme family.</text>
</comment>
<name>A0ABT1Q9J7_9NOCA</name>
<dbReference type="PANTHER" id="PTHR43859">
    <property type="entry name" value="ACYL-ACTIVATING ENZYME"/>
    <property type="match status" value="1"/>
</dbReference>
<evidence type="ECO:0000259" key="5">
    <source>
        <dbReference type="Pfam" id="PF13193"/>
    </source>
</evidence>
<dbReference type="InterPro" id="IPR025110">
    <property type="entry name" value="AMP-bd_C"/>
</dbReference>
<evidence type="ECO:0000313" key="7">
    <source>
        <dbReference type="Proteomes" id="UP001524501"/>
    </source>
</evidence>
<comment type="caution">
    <text evidence="6">The sequence shown here is derived from an EMBL/GenBank/DDBJ whole genome shotgun (WGS) entry which is preliminary data.</text>
</comment>
<dbReference type="InterPro" id="IPR045851">
    <property type="entry name" value="AMP-bd_C_sf"/>
</dbReference>
<dbReference type="Proteomes" id="UP001524501">
    <property type="component" value="Unassembled WGS sequence"/>
</dbReference>
<dbReference type="InterPro" id="IPR042099">
    <property type="entry name" value="ANL_N_sf"/>
</dbReference>
<organism evidence="6 7">
    <name type="scientific">Rhodococcus tibetensis</name>
    <dbReference type="NCBI Taxonomy" id="2965064"/>
    <lineage>
        <taxon>Bacteria</taxon>
        <taxon>Bacillati</taxon>
        <taxon>Actinomycetota</taxon>
        <taxon>Actinomycetes</taxon>
        <taxon>Mycobacteriales</taxon>
        <taxon>Nocardiaceae</taxon>
        <taxon>Rhodococcus</taxon>
    </lineage>
</organism>
<accession>A0ABT1Q9J7</accession>
<evidence type="ECO:0000256" key="4">
    <source>
        <dbReference type="ARBA" id="ARBA00023098"/>
    </source>
</evidence>
<keyword evidence="3" id="KW-0276">Fatty acid metabolism</keyword>
<feature type="domain" description="AMP-binding enzyme C-terminal" evidence="5">
    <location>
        <begin position="63"/>
        <end position="97"/>
    </location>
</feature>
<proteinExistence type="inferred from homology"/>
<dbReference type="Gene3D" id="3.40.50.12780">
    <property type="entry name" value="N-terminal domain of ligase-like"/>
    <property type="match status" value="1"/>
</dbReference>
<dbReference type="Pfam" id="PF13193">
    <property type="entry name" value="AMP-binding_C"/>
    <property type="match status" value="1"/>
</dbReference>
<keyword evidence="2" id="KW-0436">Ligase</keyword>
<gene>
    <name evidence="6" type="ORF">NOF53_04280</name>
</gene>
<keyword evidence="4" id="KW-0443">Lipid metabolism</keyword>
<reference evidence="6 7" key="1">
    <citation type="submission" date="2022-07" db="EMBL/GenBank/DDBJ databases">
        <title>Degradation activity of malathion, p-nitrophenol and potential low-temperature adaptation strategy of Rhodococcus sp. FXJ9.536.</title>
        <authorList>
            <person name="Huang J."/>
            <person name="Huang Y."/>
        </authorList>
    </citation>
    <scope>NUCLEOTIDE SEQUENCE [LARGE SCALE GENOMIC DNA]</scope>
    <source>
        <strain evidence="6 7">FXJ9.536</strain>
    </source>
</reference>
<dbReference type="PANTHER" id="PTHR43859:SF4">
    <property type="entry name" value="BUTANOATE--COA LIGASE AAE1-RELATED"/>
    <property type="match status" value="1"/>
</dbReference>
<protein>
    <submittedName>
        <fullName evidence="6">AMP-binding protein</fullName>
    </submittedName>
</protein>
<evidence type="ECO:0000313" key="6">
    <source>
        <dbReference type="EMBL" id="MCQ4118395.1"/>
    </source>
</evidence>